<evidence type="ECO:0000256" key="19">
    <source>
        <dbReference type="SAM" id="MobiDB-lite"/>
    </source>
</evidence>
<feature type="transmembrane region" description="Helical" evidence="20">
    <location>
        <begin position="232"/>
        <end position="256"/>
    </location>
</feature>
<dbReference type="Gene3D" id="2.60.40.10">
    <property type="entry name" value="Immunoglobulins"/>
    <property type="match status" value="2"/>
</dbReference>
<dbReference type="GO" id="GO:0005886">
    <property type="term" value="C:plasma membrane"/>
    <property type="evidence" value="ECO:0007669"/>
    <property type="project" value="UniProtKB-SubCell"/>
</dbReference>
<evidence type="ECO:0000256" key="11">
    <source>
        <dbReference type="ARBA" id="ARBA00022949"/>
    </source>
</evidence>
<keyword evidence="15" id="KW-0325">Glycoprotein</keyword>
<proteinExistence type="inferred from homology"/>
<evidence type="ECO:0000256" key="3">
    <source>
        <dbReference type="ARBA" id="ARBA00008637"/>
    </source>
</evidence>
<dbReference type="GO" id="GO:0050892">
    <property type="term" value="P:intestinal absorption"/>
    <property type="evidence" value="ECO:0007669"/>
    <property type="project" value="TreeGrafter"/>
</dbReference>
<evidence type="ECO:0000256" key="14">
    <source>
        <dbReference type="ARBA" id="ARBA00023157"/>
    </source>
</evidence>
<evidence type="ECO:0000256" key="4">
    <source>
        <dbReference type="ARBA" id="ARBA00016608"/>
    </source>
</evidence>
<dbReference type="GO" id="GO:0007155">
    <property type="term" value="P:cell adhesion"/>
    <property type="evidence" value="ECO:0007669"/>
    <property type="project" value="InterPro"/>
</dbReference>
<protein>
    <recommendedName>
        <fullName evidence="4">Junctional adhesion molecule A</fullName>
    </recommendedName>
    <alternativeName>
        <fullName evidence="17">Junctional adhesion molecule 1</fullName>
    </alternativeName>
</protein>
<evidence type="ECO:0000256" key="21">
    <source>
        <dbReference type="SAM" id="SignalP"/>
    </source>
</evidence>
<keyword evidence="11" id="KW-0965">Cell junction</keyword>
<evidence type="ECO:0000256" key="13">
    <source>
        <dbReference type="ARBA" id="ARBA00023136"/>
    </source>
</evidence>
<comment type="subunit">
    <text evidence="18">Interacts with the ninth PDZ domain of MPDZ. Interacts with the first PDZ domain of PARD3. The association between PARD3 and PARD6B probably disrupts this interaction. Interacts with ITGAL (via I-domain). Interacts with CD151.</text>
</comment>
<dbReference type="Proteomes" id="UP000694620">
    <property type="component" value="Chromosome 9"/>
</dbReference>
<keyword evidence="7" id="KW-0597">Phosphoprotein</keyword>
<evidence type="ECO:0000256" key="12">
    <source>
        <dbReference type="ARBA" id="ARBA00022989"/>
    </source>
</evidence>
<keyword evidence="8 20" id="KW-0812">Transmembrane</keyword>
<dbReference type="InterPro" id="IPR013106">
    <property type="entry name" value="Ig_V-set"/>
</dbReference>
<sequence>MDRNQVWVFFVSTYVCSFLLFESALSQNIQTVTSKENVGVDLPCPYSANFGNSPRIEWKFKSNNNEQLIFYNGQPTGAYVGRISWFPGYLRFNSVTRQDTGLYSCEVVGDSPGQYQEDQVNLIVEVPPSTPVCYIPTSVTTGSTVTLTCFDKDGSPPCTYNWYRNNVLVPVSPSQIPAFQNTSYILDSKAGTLIFNPVSKADTADYYCQASNGIGPPTQCGAARMEVRDVNVGGIVAAVIIILLTIALIGLAVWYAHRKGYLPDMKAKSQSKPKGDYRQPPAADDLDFKQKSSFVV</sequence>
<feature type="domain" description="Ig-like" evidence="22">
    <location>
        <begin position="127"/>
        <end position="213"/>
    </location>
</feature>
<comment type="similarity">
    <text evidence="3">Belongs to the immunoglobulin superfamily.</text>
</comment>
<evidence type="ECO:0000259" key="22">
    <source>
        <dbReference type="PROSITE" id="PS50835"/>
    </source>
</evidence>
<feature type="region of interest" description="Disordered" evidence="19">
    <location>
        <begin position="266"/>
        <end position="285"/>
    </location>
</feature>
<keyword evidence="24" id="KW-1185">Reference proteome</keyword>
<evidence type="ECO:0000256" key="5">
    <source>
        <dbReference type="ARBA" id="ARBA00022427"/>
    </source>
</evidence>
<dbReference type="InterPro" id="IPR036179">
    <property type="entry name" value="Ig-like_dom_sf"/>
</dbReference>
<evidence type="ECO:0000313" key="24">
    <source>
        <dbReference type="Proteomes" id="UP000694620"/>
    </source>
</evidence>
<keyword evidence="13 20" id="KW-0472">Membrane</keyword>
<dbReference type="PANTHER" id="PTHR45113">
    <property type="entry name" value="JUNCTIONAL ADHESION MOLECULE A"/>
    <property type="match status" value="1"/>
</dbReference>
<evidence type="ECO:0000256" key="1">
    <source>
        <dbReference type="ARBA" id="ARBA00004251"/>
    </source>
</evidence>
<feature type="signal peptide" evidence="21">
    <location>
        <begin position="1"/>
        <end position="26"/>
    </location>
</feature>
<evidence type="ECO:0000256" key="16">
    <source>
        <dbReference type="ARBA" id="ARBA00023319"/>
    </source>
</evidence>
<dbReference type="GeneID" id="114658162"/>
<dbReference type="GO" id="GO:0090559">
    <property type="term" value="P:regulation of membrane permeability"/>
    <property type="evidence" value="ECO:0007669"/>
    <property type="project" value="TreeGrafter"/>
</dbReference>
<evidence type="ECO:0000256" key="9">
    <source>
        <dbReference type="ARBA" id="ARBA00022729"/>
    </source>
</evidence>
<dbReference type="GO" id="GO:0005923">
    <property type="term" value="C:bicellular tight junction"/>
    <property type="evidence" value="ECO:0007669"/>
    <property type="project" value="UniProtKB-SubCell"/>
</dbReference>
<evidence type="ECO:0000256" key="18">
    <source>
        <dbReference type="ARBA" id="ARBA00046718"/>
    </source>
</evidence>
<evidence type="ECO:0000256" key="17">
    <source>
        <dbReference type="ARBA" id="ARBA00030590"/>
    </source>
</evidence>
<dbReference type="InterPro" id="IPR007110">
    <property type="entry name" value="Ig-like_dom"/>
</dbReference>
<evidence type="ECO:0000256" key="2">
    <source>
        <dbReference type="ARBA" id="ARBA00004435"/>
    </source>
</evidence>
<dbReference type="SMART" id="SM00409">
    <property type="entry name" value="IG"/>
    <property type="match status" value="2"/>
</dbReference>
<keyword evidence="10" id="KW-0677">Repeat</keyword>
<keyword evidence="14" id="KW-1015">Disulfide bond</keyword>
<dbReference type="Pfam" id="PF13927">
    <property type="entry name" value="Ig_3"/>
    <property type="match status" value="1"/>
</dbReference>
<dbReference type="PROSITE" id="PS50835">
    <property type="entry name" value="IG_LIKE"/>
    <property type="match status" value="2"/>
</dbReference>
<keyword evidence="16" id="KW-0393">Immunoglobulin domain</keyword>
<dbReference type="AlphaFoldDB" id="A0A8C4SRF6"/>
<dbReference type="GO" id="GO:0090557">
    <property type="term" value="P:establishment of endothelial intestinal barrier"/>
    <property type="evidence" value="ECO:0007669"/>
    <property type="project" value="TreeGrafter"/>
</dbReference>
<dbReference type="InterPro" id="IPR042456">
    <property type="entry name" value="F11R"/>
</dbReference>
<evidence type="ECO:0000256" key="15">
    <source>
        <dbReference type="ARBA" id="ARBA00023180"/>
    </source>
</evidence>
<dbReference type="GeneTree" id="ENSGT00940000159186"/>
<feature type="chain" id="PRO_5034869865" description="Junctional adhesion molecule A" evidence="21">
    <location>
        <begin position="27"/>
        <end position="296"/>
    </location>
</feature>
<evidence type="ECO:0000256" key="10">
    <source>
        <dbReference type="ARBA" id="ARBA00022737"/>
    </source>
</evidence>
<comment type="subcellular location">
    <subcellularLocation>
        <location evidence="2">Cell junction</location>
        <location evidence="2">Tight junction</location>
    </subcellularLocation>
    <subcellularLocation>
        <location evidence="1">Cell membrane</location>
        <topology evidence="1">Single-pass type I membrane protein</topology>
    </subcellularLocation>
</comment>
<reference evidence="23" key="2">
    <citation type="submission" date="2025-08" db="UniProtKB">
        <authorList>
            <consortium name="Ensembl"/>
        </authorList>
    </citation>
    <scope>IDENTIFICATION</scope>
</reference>
<dbReference type="PANTHER" id="PTHR45113:SF1">
    <property type="entry name" value="JUNCTIONAL ADHESION MOLECULE A"/>
    <property type="match status" value="1"/>
</dbReference>
<dbReference type="SUPFAM" id="SSF48726">
    <property type="entry name" value="Immunoglobulin"/>
    <property type="match status" value="2"/>
</dbReference>
<dbReference type="OrthoDB" id="10031887at2759"/>
<evidence type="ECO:0000313" key="23">
    <source>
        <dbReference type="Ensembl" id="ENSECRP00000020432.1"/>
    </source>
</evidence>
<organism evidence="23 24">
    <name type="scientific">Erpetoichthys calabaricus</name>
    <name type="common">Rope fish</name>
    <name type="synonym">Calamoichthys calabaricus</name>
    <dbReference type="NCBI Taxonomy" id="27687"/>
    <lineage>
        <taxon>Eukaryota</taxon>
        <taxon>Metazoa</taxon>
        <taxon>Chordata</taxon>
        <taxon>Craniata</taxon>
        <taxon>Vertebrata</taxon>
        <taxon>Euteleostomi</taxon>
        <taxon>Actinopterygii</taxon>
        <taxon>Polypteriformes</taxon>
        <taxon>Polypteridae</taxon>
        <taxon>Erpetoichthys</taxon>
    </lineage>
</organism>
<feature type="domain" description="Ig-like" evidence="22">
    <location>
        <begin position="23"/>
        <end position="121"/>
    </location>
</feature>
<dbReference type="InterPro" id="IPR003598">
    <property type="entry name" value="Ig_sub2"/>
</dbReference>
<keyword evidence="9 21" id="KW-0732">Signal</keyword>
<dbReference type="Pfam" id="PF07686">
    <property type="entry name" value="V-set"/>
    <property type="match status" value="1"/>
</dbReference>
<keyword evidence="5" id="KW-0796">Tight junction</keyword>
<keyword evidence="6" id="KW-1003">Cell membrane</keyword>
<reference evidence="23" key="3">
    <citation type="submission" date="2025-09" db="UniProtKB">
        <authorList>
            <consortium name="Ensembl"/>
        </authorList>
    </citation>
    <scope>IDENTIFICATION</scope>
</reference>
<dbReference type="FunFam" id="2.60.40.10:FF:000342">
    <property type="entry name" value="Junctional adhesion molecule A"/>
    <property type="match status" value="1"/>
</dbReference>
<evidence type="ECO:0000256" key="8">
    <source>
        <dbReference type="ARBA" id="ARBA00022692"/>
    </source>
</evidence>
<evidence type="ECO:0000256" key="7">
    <source>
        <dbReference type="ARBA" id="ARBA00022553"/>
    </source>
</evidence>
<reference evidence="23" key="1">
    <citation type="submission" date="2021-06" db="EMBL/GenBank/DDBJ databases">
        <authorList>
            <consortium name="Wellcome Sanger Institute Data Sharing"/>
        </authorList>
    </citation>
    <scope>NUCLEOTIDE SEQUENCE [LARGE SCALE GENOMIC DNA]</scope>
</reference>
<dbReference type="InterPro" id="IPR003599">
    <property type="entry name" value="Ig_sub"/>
</dbReference>
<accession>A0A8C4SRF6</accession>
<gene>
    <name evidence="23" type="primary">LOC114658162</name>
</gene>
<name>A0A8C4SRF6_ERPCA</name>
<keyword evidence="12 20" id="KW-1133">Transmembrane helix</keyword>
<dbReference type="RefSeq" id="XP_028666077.1">
    <property type="nucleotide sequence ID" value="XM_028810244.2"/>
</dbReference>
<dbReference type="InterPro" id="IPR013783">
    <property type="entry name" value="Ig-like_fold"/>
</dbReference>
<evidence type="ECO:0000256" key="20">
    <source>
        <dbReference type="SAM" id="Phobius"/>
    </source>
</evidence>
<dbReference type="SMART" id="SM00408">
    <property type="entry name" value="IGc2"/>
    <property type="match status" value="2"/>
</dbReference>
<dbReference type="Ensembl" id="ENSECRT00000020873.1">
    <property type="protein sequence ID" value="ENSECRP00000020432.1"/>
    <property type="gene ID" value="ENSECRG00000013724.1"/>
</dbReference>
<evidence type="ECO:0000256" key="6">
    <source>
        <dbReference type="ARBA" id="ARBA00022475"/>
    </source>
</evidence>